<sequence>MANVPNTPPPTVPAVPANIGPPHMEKETAYRIKSDLSQHQITECEALFGIAVKTVKGAKATKTQINDFWHCVFDRWTSAKKPTMPRYKNRQAADSSVEVGIFKCDLPAGKGGEVQIQRLKGAPAFLKVHVGGSAKSLSWLWVDSVGQTVNQSYIDLFDGQPLQSFFKDAVIQYDRAELPRLCQWNSRLAVYITRRRIFYWTKNGYPSVVTGEDELTANFEEVILCQDLLPFYVQLAQQIENDGGNTGVMATFIVSV</sequence>
<dbReference type="EMBL" id="KN832872">
    <property type="protein sequence ID" value="KIN04940.1"/>
    <property type="molecule type" value="Genomic_DNA"/>
</dbReference>
<gene>
    <name evidence="2" type="ORF">OIDMADRAFT_177292</name>
</gene>
<evidence type="ECO:0000313" key="3">
    <source>
        <dbReference type="Proteomes" id="UP000054321"/>
    </source>
</evidence>
<protein>
    <submittedName>
        <fullName evidence="2">Uncharacterized protein</fullName>
    </submittedName>
</protein>
<dbReference type="HOGENOM" id="CLU_1090648_0_0_1"/>
<dbReference type="OrthoDB" id="5237932at2759"/>
<dbReference type="AlphaFoldDB" id="A0A0C3HPJ6"/>
<reference evidence="3" key="2">
    <citation type="submission" date="2015-01" db="EMBL/GenBank/DDBJ databases">
        <title>Evolutionary Origins and Diversification of the Mycorrhizal Mutualists.</title>
        <authorList>
            <consortium name="DOE Joint Genome Institute"/>
            <consortium name="Mycorrhizal Genomics Consortium"/>
            <person name="Kohler A."/>
            <person name="Kuo A."/>
            <person name="Nagy L.G."/>
            <person name="Floudas D."/>
            <person name="Copeland A."/>
            <person name="Barry K.W."/>
            <person name="Cichocki N."/>
            <person name="Veneault-Fourrey C."/>
            <person name="LaButti K."/>
            <person name="Lindquist E.A."/>
            <person name="Lipzen A."/>
            <person name="Lundell T."/>
            <person name="Morin E."/>
            <person name="Murat C."/>
            <person name="Riley R."/>
            <person name="Ohm R."/>
            <person name="Sun H."/>
            <person name="Tunlid A."/>
            <person name="Henrissat B."/>
            <person name="Grigoriev I.V."/>
            <person name="Hibbett D.S."/>
            <person name="Martin F."/>
        </authorList>
    </citation>
    <scope>NUCLEOTIDE SEQUENCE [LARGE SCALE GENOMIC DNA]</scope>
    <source>
        <strain evidence="3">Zn</strain>
    </source>
</reference>
<reference evidence="2 3" key="1">
    <citation type="submission" date="2014-04" db="EMBL/GenBank/DDBJ databases">
        <authorList>
            <consortium name="DOE Joint Genome Institute"/>
            <person name="Kuo A."/>
            <person name="Martino E."/>
            <person name="Perotto S."/>
            <person name="Kohler A."/>
            <person name="Nagy L.G."/>
            <person name="Floudas D."/>
            <person name="Copeland A."/>
            <person name="Barry K.W."/>
            <person name="Cichocki N."/>
            <person name="Veneault-Fourrey C."/>
            <person name="LaButti K."/>
            <person name="Lindquist E.A."/>
            <person name="Lipzen A."/>
            <person name="Lundell T."/>
            <person name="Morin E."/>
            <person name="Murat C."/>
            <person name="Sun H."/>
            <person name="Tunlid A."/>
            <person name="Henrissat B."/>
            <person name="Grigoriev I.V."/>
            <person name="Hibbett D.S."/>
            <person name="Martin F."/>
            <person name="Nordberg H.P."/>
            <person name="Cantor M.N."/>
            <person name="Hua S.X."/>
        </authorList>
    </citation>
    <scope>NUCLEOTIDE SEQUENCE [LARGE SCALE GENOMIC DNA]</scope>
    <source>
        <strain evidence="2 3">Zn</strain>
    </source>
</reference>
<feature type="compositionally biased region" description="Pro residues" evidence="1">
    <location>
        <begin position="1"/>
        <end position="13"/>
    </location>
</feature>
<dbReference type="Proteomes" id="UP000054321">
    <property type="component" value="Unassembled WGS sequence"/>
</dbReference>
<dbReference type="InParanoid" id="A0A0C3HPJ6"/>
<evidence type="ECO:0000256" key="1">
    <source>
        <dbReference type="SAM" id="MobiDB-lite"/>
    </source>
</evidence>
<keyword evidence="3" id="KW-1185">Reference proteome</keyword>
<proteinExistence type="predicted"/>
<accession>A0A0C3HPJ6</accession>
<organism evidence="2 3">
    <name type="scientific">Oidiodendron maius (strain Zn)</name>
    <dbReference type="NCBI Taxonomy" id="913774"/>
    <lineage>
        <taxon>Eukaryota</taxon>
        <taxon>Fungi</taxon>
        <taxon>Dikarya</taxon>
        <taxon>Ascomycota</taxon>
        <taxon>Pezizomycotina</taxon>
        <taxon>Leotiomycetes</taxon>
        <taxon>Leotiomycetes incertae sedis</taxon>
        <taxon>Myxotrichaceae</taxon>
        <taxon>Oidiodendron</taxon>
    </lineage>
</organism>
<feature type="region of interest" description="Disordered" evidence="1">
    <location>
        <begin position="1"/>
        <end position="22"/>
    </location>
</feature>
<evidence type="ECO:0000313" key="2">
    <source>
        <dbReference type="EMBL" id="KIN04940.1"/>
    </source>
</evidence>
<name>A0A0C3HPJ6_OIDMZ</name>